<dbReference type="EMBL" id="ML119129">
    <property type="protein sequence ID" value="RPB12359.1"/>
    <property type="molecule type" value="Genomic_DNA"/>
</dbReference>
<evidence type="ECO:0000313" key="1">
    <source>
        <dbReference type="EMBL" id="RPB12359.1"/>
    </source>
</evidence>
<proteinExistence type="predicted"/>
<dbReference type="InParanoid" id="A0A3N4KSI1"/>
<gene>
    <name evidence="1" type="ORF">P167DRAFT_574406</name>
</gene>
<protein>
    <submittedName>
        <fullName evidence="1">Uncharacterized protein</fullName>
    </submittedName>
</protein>
<keyword evidence="2" id="KW-1185">Reference proteome</keyword>
<reference evidence="1 2" key="1">
    <citation type="journal article" date="2018" name="Nat. Ecol. Evol.">
        <title>Pezizomycetes genomes reveal the molecular basis of ectomycorrhizal truffle lifestyle.</title>
        <authorList>
            <person name="Murat C."/>
            <person name="Payen T."/>
            <person name="Noel B."/>
            <person name="Kuo A."/>
            <person name="Morin E."/>
            <person name="Chen J."/>
            <person name="Kohler A."/>
            <person name="Krizsan K."/>
            <person name="Balestrini R."/>
            <person name="Da Silva C."/>
            <person name="Montanini B."/>
            <person name="Hainaut M."/>
            <person name="Levati E."/>
            <person name="Barry K.W."/>
            <person name="Belfiori B."/>
            <person name="Cichocki N."/>
            <person name="Clum A."/>
            <person name="Dockter R.B."/>
            <person name="Fauchery L."/>
            <person name="Guy J."/>
            <person name="Iotti M."/>
            <person name="Le Tacon F."/>
            <person name="Lindquist E.A."/>
            <person name="Lipzen A."/>
            <person name="Malagnac F."/>
            <person name="Mello A."/>
            <person name="Molinier V."/>
            <person name="Miyauchi S."/>
            <person name="Poulain J."/>
            <person name="Riccioni C."/>
            <person name="Rubini A."/>
            <person name="Sitrit Y."/>
            <person name="Splivallo R."/>
            <person name="Traeger S."/>
            <person name="Wang M."/>
            <person name="Zifcakova L."/>
            <person name="Wipf D."/>
            <person name="Zambonelli A."/>
            <person name="Paolocci F."/>
            <person name="Nowrousian M."/>
            <person name="Ottonello S."/>
            <person name="Baldrian P."/>
            <person name="Spatafora J.W."/>
            <person name="Henrissat B."/>
            <person name="Nagy L.G."/>
            <person name="Aury J.M."/>
            <person name="Wincker P."/>
            <person name="Grigoriev I.V."/>
            <person name="Bonfante P."/>
            <person name="Martin F.M."/>
        </authorList>
    </citation>
    <scope>NUCLEOTIDE SEQUENCE [LARGE SCALE GENOMIC DNA]</scope>
    <source>
        <strain evidence="1 2">CCBAS932</strain>
    </source>
</reference>
<organism evidence="1 2">
    <name type="scientific">Morchella conica CCBAS932</name>
    <dbReference type="NCBI Taxonomy" id="1392247"/>
    <lineage>
        <taxon>Eukaryota</taxon>
        <taxon>Fungi</taxon>
        <taxon>Dikarya</taxon>
        <taxon>Ascomycota</taxon>
        <taxon>Pezizomycotina</taxon>
        <taxon>Pezizomycetes</taxon>
        <taxon>Pezizales</taxon>
        <taxon>Morchellaceae</taxon>
        <taxon>Morchella</taxon>
    </lineage>
</organism>
<accession>A0A3N4KSI1</accession>
<sequence length="122" mass="14208">MPYIRSPIELRSVTAHMLQGADLIAMNLRDLLESVERMLFNNYDHFRNPLTKHMALSSHELLELYFSIHEALVSVRQIIEAHRSQLRLVDHFLEGLMWPGYESDEVSEFYDVFGEDGDEVGN</sequence>
<dbReference type="Proteomes" id="UP000277580">
    <property type="component" value="Unassembled WGS sequence"/>
</dbReference>
<name>A0A3N4KSI1_9PEZI</name>
<evidence type="ECO:0000313" key="2">
    <source>
        <dbReference type="Proteomes" id="UP000277580"/>
    </source>
</evidence>
<dbReference type="AlphaFoldDB" id="A0A3N4KSI1"/>